<dbReference type="PANTHER" id="PTHR30487">
    <property type="entry name" value="TYPE 4 PREPILIN-LIKE PROTEINS LEADER PEPTIDE-PROCESSING ENZYME"/>
    <property type="match status" value="1"/>
</dbReference>
<dbReference type="RefSeq" id="WP_166260736.1">
    <property type="nucleotide sequence ID" value="NZ_JAAMOW010000010.1"/>
</dbReference>
<feature type="transmembrane region" description="Helical" evidence="19">
    <location>
        <begin position="12"/>
        <end position="36"/>
    </location>
</feature>
<keyword evidence="6 18" id="KW-0645">Protease</keyword>
<dbReference type="GO" id="GO:0006465">
    <property type="term" value="P:signal peptide processing"/>
    <property type="evidence" value="ECO:0007669"/>
    <property type="project" value="TreeGrafter"/>
</dbReference>
<evidence type="ECO:0000256" key="14">
    <source>
        <dbReference type="ARBA" id="ARBA00050401"/>
    </source>
</evidence>
<gene>
    <name evidence="22" type="ORF">G7Y85_18030</name>
</gene>
<dbReference type="EC" id="2.1.1.-" evidence="18"/>
<feature type="transmembrane region" description="Helical" evidence="19">
    <location>
        <begin position="182"/>
        <end position="202"/>
    </location>
</feature>
<dbReference type="PRINTS" id="PR00864">
    <property type="entry name" value="PREPILNPTASE"/>
</dbReference>
<dbReference type="FunFam" id="1.20.120.1220:FF:000001">
    <property type="entry name" value="Type 4 prepilin-like proteins leader peptide-processing enzyme"/>
    <property type="match status" value="1"/>
</dbReference>
<dbReference type="Pfam" id="PF01478">
    <property type="entry name" value="Peptidase_A24"/>
    <property type="match status" value="1"/>
</dbReference>
<dbReference type="InterPro" id="IPR050882">
    <property type="entry name" value="Prepilin_peptidase/N-MTase"/>
</dbReference>
<keyword evidence="10 18" id="KW-0378">Hydrolase</keyword>
<feature type="domain" description="Prepilin peptidase A24 N-terminal" evidence="21">
    <location>
        <begin position="20"/>
        <end position="125"/>
    </location>
</feature>
<keyword evidence="11 19" id="KW-1133">Transmembrane helix</keyword>
<evidence type="ECO:0000256" key="6">
    <source>
        <dbReference type="ARBA" id="ARBA00022670"/>
    </source>
</evidence>
<evidence type="ECO:0000256" key="4">
    <source>
        <dbReference type="ARBA" id="ARBA00022519"/>
    </source>
</evidence>
<evidence type="ECO:0000256" key="10">
    <source>
        <dbReference type="ARBA" id="ARBA00022801"/>
    </source>
</evidence>
<organism evidence="22 23">
    <name type="scientific">Solimonas terrae</name>
    <dbReference type="NCBI Taxonomy" id="1396819"/>
    <lineage>
        <taxon>Bacteria</taxon>
        <taxon>Pseudomonadati</taxon>
        <taxon>Pseudomonadota</taxon>
        <taxon>Gammaproteobacteria</taxon>
        <taxon>Nevskiales</taxon>
        <taxon>Nevskiaceae</taxon>
        <taxon>Solimonas</taxon>
    </lineage>
</organism>
<evidence type="ECO:0000256" key="18">
    <source>
        <dbReference type="RuleBase" id="RU003794"/>
    </source>
</evidence>
<evidence type="ECO:0000256" key="11">
    <source>
        <dbReference type="ARBA" id="ARBA00022989"/>
    </source>
</evidence>
<keyword evidence="5 18" id="KW-0489">Methyltransferase</keyword>
<comment type="catalytic activity">
    <reaction evidence="14 18">
        <text>Typically cleaves a -Gly-|-Phe- bond to release an N-terminal, basic peptide of 5-8 residues from type IV prepilin, and then N-methylates the new N-terminal amino group, the methyl donor being S-adenosyl-L-methionine.</text>
        <dbReference type="EC" id="3.4.23.43"/>
    </reaction>
</comment>
<comment type="subcellular location">
    <subcellularLocation>
        <location evidence="1">Cell inner membrane</location>
        <topology evidence="1">Multi-pass membrane protein</topology>
    </subcellularLocation>
    <subcellularLocation>
        <location evidence="18">Cell membrane</location>
        <topology evidence="18">Multi-pass membrane protein</topology>
    </subcellularLocation>
</comment>
<feature type="transmembrane region" description="Helical" evidence="19">
    <location>
        <begin position="231"/>
        <end position="249"/>
    </location>
</feature>
<dbReference type="PANTHER" id="PTHR30487:SF0">
    <property type="entry name" value="PREPILIN LEADER PEPTIDASE_N-METHYLTRANSFERASE-RELATED"/>
    <property type="match status" value="1"/>
</dbReference>
<sequence length="287" mass="30802">MTLLEGLQDSPALLVAVVSVLGLLVGSFLNVVILRLPRMMEQTWKRDAREALGLPAVEEARLSLSHPASCCPSCQAPIRPWQNVPVISWLALRGRCAHCRAPISPQYPLVEAASALLSAVCAWHFGYGPALLGSLVLSWVLLALAVIDLRTQLLPDDLTLPLLWLGLLLALAPIFADLHSAVIGAAAGYLLLWAVFWLFKLATGKEGMGYGDFKLLAALGAWLGWQSLPTIVLLSSVVGAAVGIGLIVFRRHGREVPIPFGPYLAAAGWLTLVFGPQLQQAYLHAVS</sequence>
<proteinExistence type="inferred from homology"/>
<evidence type="ECO:0000256" key="5">
    <source>
        <dbReference type="ARBA" id="ARBA00022603"/>
    </source>
</evidence>
<evidence type="ECO:0000256" key="9">
    <source>
        <dbReference type="ARBA" id="ARBA00022692"/>
    </source>
</evidence>
<keyword evidence="23" id="KW-1185">Reference proteome</keyword>
<comment type="similarity">
    <text evidence="2 17">Belongs to the peptidase A24 family.</text>
</comment>
<dbReference type="GO" id="GO:0004190">
    <property type="term" value="F:aspartic-type endopeptidase activity"/>
    <property type="evidence" value="ECO:0007669"/>
    <property type="project" value="UniProtKB-EC"/>
</dbReference>
<keyword evidence="8" id="KW-0949">S-adenosyl-L-methionine</keyword>
<keyword evidence="9 18" id="KW-0812">Transmembrane</keyword>
<evidence type="ECO:0000256" key="8">
    <source>
        <dbReference type="ARBA" id="ARBA00022691"/>
    </source>
</evidence>
<evidence type="ECO:0000313" key="22">
    <source>
        <dbReference type="EMBL" id="NGY06676.1"/>
    </source>
</evidence>
<evidence type="ECO:0000256" key="16">
    <source>
        <dbReference type="ARBA" id="ARBA00071870"/>
    </source>
</evidence>
<feature type="domain" description="Prepilin type IV endopeptidase peptidase" evidence="20">
    <location>
        <begin position="135"/>
        <end position="244"/>
    </location>
</feature>
<evidence type="ECO:0000259" key="21">
    <source>
        <dbReference type="Pfam" id="PF06750"/>
    </source>
</evidence>
<evidence type="ECO:0000256" key="7">
    <source>
        <dbReference type="ARBA" id="ARBA00022679"/>
    </source>
</evidence>
<evidence type="ECO:0000256" key="3">
    <source>
        <dbReference type="ARBA" id="ARBA00022475"/>
    </source>
</evidence>
<dbReference type="Gene3D" id="1.20.120.1220">
    <property type="match status" value="1"/>
</dbReference>
<dbReference type="GO" id="GO:0032259">
    <property type="term" value="P:methylation"/>
    <property type="evidence" value="ECO:0007669"/>
    <property type="project" value="UniProtKB-KW"/>
</dbReference>
<evidence type="ECO:0000256" key="19">
    <source>
        <dbReference type="SAM" id="Phobius"/>
    </source>
</evidence>
<dbReference type="Pfam" id="PF06750">
    <property type="entry name" value="A24_N_bact"/>
    <property type="match status" value="1"/>
</dbReference>
<evidence type="ECO:0000256" key="17">
    <source>
        <dbReference type="RuleBase" id="RU003793"/>
    </source>
</evidence>
<dbReference type="InterPro" id="IPR010627">
    <property type="entry name" value="Prepilin_pept_A24_N"/>
</dbReference>
<evidence type="ECO:0000256" key="13">
    <source>
        <dbReference type="ARBA" id="ARBA00023268"/>
    </source>
</evidence>
<comment type="function">
    <text evidence="18">Plays an essential role in type IV pili and type II pseudopili formation by proteolytically removing the leader sequence from substrate proteins and subsequently monomethylating the alpha-amino group of the newly exposed N-terminal phenylalanine.</text>
</comment>
<evidence type="ECO:0000256" key="2">
    <source>
        <dbReference type="ARBA" id="ARBA00005801"/>
    </source>
</evidence>
<dbReference type="GO" id="GO:0008168">
    <property type="term" value="F:methyltransferase activity"/>
    <property type="evidence" value="ECO:0007669"/>
    <property type="project" value="UniProtKB-KW"/>
</dbReference>
<dbReference type="EMBL" id="JAAMOW010000010">
    <property type="protein sequence ID" value="NGY06676.1"/>
    <property type="molecule type" value="Genomic_DNA"/>
</dbReference>
<evidence type="ECO:0000256" key="15">
    <source>
        <dbReference type="ARBA" id="ARBA00067082"/>
    </source>
</evidence>
<dbReference type="GO" id="GO:0005886">
    <property type="term" value="C:plasma membrane"/>
    <property type="evidence" value="ECO:0007669"/>
    <property type="project" value="UniProtKB-SubCell"/>
</dbReference>
<dbReference type="EC" id="3.4.23.43" evidence="15 18"/>
<dbReference type="InterPro" id="IPR000045">
    <property type="entry name" value="Prepilin_IV_endopep_pep"/>
</dbReference>
<evidence type="ECO:0000259" key="20">
    <source>
        <dbReference type="Pfam" id="PF01478"/>
    </source>
</evidence>
<name>A0A6M2BVT8_9GAMM</name>
<evidence type="ECO:0000256" key="12">
    <source>
        <dbReference type="ARBA" id="ARBA00023136"/>
    </source>
</evidence>
<protein>
    <recommendedName>
        <fullName evidence="16 18">Prepilin leader peptidase/N-methyltransferase</fullName>
        <ecNumber evidence="18">2.1.1.-</ecNumber>
        <ecNumber evidence="15 18">3.4.23.43</ecNumber>
    </recommendedName>
</protein>
<dbReference type="AlphaFoldDB" id="A0A6M2BVT8"/>
<feature type="transmembrane region" description="Helical" evidence="19">
    <location>
        <begin position="131"/>
        <end position="149"/>
    </location>
</feature>
<keyword evidence="13 18" id="KW-0511">Multifunctional enzyme</keyword>
<accession>A0A6M2BVT8</accession>
<keyword evidence="3" id="KW-1003">Cell membrane</keyword>
<comment type="caution">
    <text evidence="22">The sequence shown here is derived from an EMBL/GenBank/DDBJ whole genome shotgun (WGS) entry which is preliminary data.</text>
</comment>
<keyword evidence="12 19" id="KW-0472">Membrane</keyword>
<dbReference type="Proteomes" id="UP000472676">
    <property type="component" value="Unassembled WGS sequence"/>
</dbReference>
<keyword evidence="7 18" id="KW-0808">Transferase</keyword>
<evidence type="ECO:0000256" key="1">
    <source>
        <dbReference type="ARBA" id="ARBA00004429"/>
    </source>
</evidence>
<feature type="transmembrane region" description="Helical" evidence="19">
    <location>
        <begin position="158"/>
        <end position="176"/>
    </location>
</feature>
<reference evidence="22 23" key="1">
    <citation type="journal article" date="2014" name="Int. J. Syst. Evol. Microbiol.">
        <title>Solimonas terrae sp. nov., isolated from soil.</title>
        <authorList>
            <person name="Kim S.J."/>
            <person name="Moon J.Y."/>
            <person name="Weon H.Y."/>
            <person name="Ahn J.H."/>
            <person name="Chen W.M."/>
            <person name="Kwon S.W."/>
        </authorList>
    </citation>
    <scope>NUCLEOTIDE SEQUENCE [LARGE SCALE GENOMIC DNA]</scope>
    <source>
        <strain evidence="22 23">KIS83-12</strain>
    </source>
</reference>
<keyword evidence="4" id="KW-0997">Cell inner membrane</keyword>
<evidence type="ECO:0000313" key="23">
    <source>
        <dbReference type="Proteomes" id="UP000472676"/>
    </source>
</evidence>
<dbReference type="InterPro" id="IPR014032">
    <property type="entry name" value="Peptidase_A24A_bac"/>
</dbReference>